<evidence type="ECO:0000313" key="2">
    <source>
        <dbReference type="EMBL" id="KAF2706059.1"/>
    </source>
</evidence>
<dbReference type="PANTHER" id="PTHR41390:SF1">
    <property type="entry name" value="NADH-UBIQUINONE OXIDOREDUCTASE 213 KDA SUBUNIT"/>
    <property type="match status" value="1"/>
</dbReference>
<keyword evidence="3" id="KW-1185">Reference proteome</keyword>
<dbReference type="Proteomes" id="UP000799428">
    <property type="component" value="Unassembled WGS sequence"/>
</dbReference>
<reference evidence="2" key="1">
    <citation type="journal article" date="2020" name="Stud. Mycol.">
        <title>101 Dothideomycetes genomes: a test case for predicting lifestyles and emergence of pathogens.</title>
        <authorList>
            <person name="Haridas S."/>
            <person name="Albert R."/>
            <person name="Binder M."/>
            <person name="Bloem J."/>
            <person name="Labutti K."/>
            <person name="Salamov A."/>
            <person name="Andreopoulos B."/>
            <person name="Baker S."/>
            <person name="Barry K."/>
            <person name="Bills G."/>
            <person name="Bluhm B."/>
            <person name="Cannon C."/>
            <person name="Castanera R."/>
            <person name="Culley D."/>
            <person name="Daum C."/>
            <person name="Ezra D."/>
            <person name="Gonzalez J."/>
            <person name="Henrissat B."/>
            <person name="Kuo A."/>
            <person name="Liang C."/>
            <person name="Lipzen A."/>
            <person name="Lutzoni F."/>
            <person name="Magnuson J."/>
            <person name="Mondo S."/>
            <person name="Nolan M."/>
            <person name="Ohm R."/>
            <person name="Pangilinan J."/>
            <person name="Park H.-J."/>
            <person name="Ramirez L."/>
            <person name="Alfaro M."/>
            <person name="Sun H."/>
            <person name="Tritt A."/>
            <person name="Yoshinaga Y."/>
            <person name="Zwiers L.-H."/>
            <person name="Turgeon B."/>
            <person name="Goodwin S."/>
            <person name="Spatafora J."/>
            <person name="Crous P."/>
            <person name="Grigoriev I."/>
        </authorList>
    </citation>
    <scope>NUCLEOTIDE SEQUENCE</scope>
    <source>
        <strain evidence="2">CBS 279.74</strain>
    </source>
</reference>
<evidence type="ECO:0000256" key="1">
    <source>
        <dbReference type="SAM" id="MobiDB-lite"/>
    </source>
</evidence>
<dbReference type="OrthoDB" id="5565730at2759"/>
<dbReference type="EMBL" id="MU005777">
    <property type="protein sequence ID" value="KAF2706059.1"/>
    <property type="molecule type" value="Genomic_DNA"/>
</dbReference>
<sequence>MVARPVLEEVTYPLHVVRQAAMIGAASAVPGTILGAFTGTLRTTTPILFSIVSGAQWFAIGSTFCAIRTSLLNQSGLRNWYLLTRGEPLSPRTDLNPTLSDKVRISAISGALTGASLGLLFRGPKNVIPGTIMFTLFGYGGQHAYNFLDKKNSTEIERQEAMRAEGKKDPSWMQRMAKSKWSPMSVLSDEEYKHMLEEKLLGVEASIALVDESLDEWRKKKVEAEKEKEKEKQHEAKNVEP</sequence>
<accession>A0A6G1JZM3</accession>
<organism evidence="2 3">
    <name type="scientific">Pleomassaria siparia CBS 279.74</name>
    <dbReference type="NCBI Taxonomy" id="1314801"/>
    <lineage>
        <taxon>Eukaryota</taxon>
        <taxon>Fungi</taxon>
        <taxon>Dikarya</taxon>
        <taxon>Ascomycota</taxon>
        <taxon>Pezizomycotina</taxon>
        <taxon>Dothideomycetes</taxon>
        <taxon>Pleosporomycetidae</taxon>
        <taxon>Pleosporales</taxon>
        <taxon>Pleomassariaceae</taxon>
        <taxon>Pleomassaria</taxon>
    </lineage>
</organism>
<dbReference type="AlphaFoldDB" id="A0A6G1JZM3"/>
<feature type="region of interest" description="Disordered" evidence="1">
    <location>
        <begin position="221"/>
        <end position="241"/>
    </location>
</feature>
<gene>
    <name evidence="2" type="ORF">K504DRAFT_493870</name>
</gene>
<protein>
    <submittedName>
        <fullName evidence="2">Uncharacterized protein</fullName>
    </submittedName>
</protein>
<name>A0A6G1JZM3_9PLEO</name>
<dbReference type="PANTHER" id="PTHR41390">
    <property type="entry name" value="CHROMOSOME 7, WHOLE GENOME SHOTGUN SEQUENCE"/>
    <property type="match status" value="1"/>
</dbReference>
<proteinExistence type="predicted"/>
<evidence type="ECO:0000313" key="3">
    <source>
        <dbReference type="Proteomes" id="UP000799428"/>
    </source>
</evidence>